<dbReference type="Proteomes" id="UP000612855">
    <property type="component" value="Unassembled WGS sequence"/>
</dbReference>
<feature type="domain" description="Transglutaminase-like" evidence="1">
    <location>
        <begin position="118"/>
        <end position="197"/>
    </location>
</feature>
<accession>A0A917EHR9</accession>
<gene>
    <name evidence="2" type="ORF">GCM10011360_31770</name>
</gene>
<dbReference type="InterPro" id="IPR038765">
    <property type="entry name" value="Papain-like_cys_pep_sf"/>
</dbReference>
<dbReference type="EMBL" id="BMFJ01000002">
    <property type="protein sequence ID" value="GGE41954.1"/>
    <property type="molecule type" value="Genomic_DNA"/>
</dbReference>
<sequence length="281" mass="30161">MTDIALILRIDDLTPPFDGARLVVPAGLATPHAAPVETTVTGAQVSVASDPLNGQHVLVLAPDSDAVTVETRFVAGGPAYPDTMFVPRDSRYTRMAGDLRDDARRISAEAGGGAAGLSTLVQSCAALFSYGHPEQRFYDDTDEVPQICSLTTGSCVDIDLYLIALLRGAGYEAGYVTGYFIPEEKRSHAVDGHCWVVTRHDGVCQEWDIAHHLKMGRSRIEPGLNPKPGVRLPFAHSMGWSLPALGVVDTRLIIPAVWLGEGRALVTDDVTITLRGYDLLG</sequence>
<organism evidence="2 3">
    <name type="scientific">Primorskyibacter flagellatus</name>
    <dbReference type="NCBI Taxonomy" id="1387277"/>
    <lineage>
        <taxon>Bacteria</taxon>
        <taxon>Pseudomonadati</taxon>
        <taxon>Pseudomonadota</taxon>
        <taxon>Alphaproteobacteria</taxon>
        <taxon>Rhodobacterales</taxon>
        <taxon>Roseobacteraceae</taxon>
        <taxon>Primorskyibacter</taxon>
    </lineage>
</organism>
<comment type="caution">
    <text evidence="2">The sequence shown here is derived from an EMBL/GenBank/DDBJ whole genome shotgun (WGS) entry which is preliminary data.</text>
</comment>
<dbReference type="AlphaFoldDB" id="A0A917EHR9"/>
<dbReference type="Pfam" id="PF01841">
    <property type="entry name" value="Transglut_core"/>
    <property type="match status" value="1"/>
</dbReference>
<keyword evidence="3" id="KW-1185">Reference proteome</keyword>
<name>A0A917EHR9_9RHOB</name>
<dbReference type="RefSeq" id="WP_188478817.1">
    <property type="nucleotide sequence ID" value="NZ_BMFJ01000002.1"/>
</dbReference>
<dbReference type="InterPro" id="IPR002931">
    <property type="entry name" value="Transglutaminase-like"/>
</dbReference>
<evidence type="ECO:0000313" key="2">
    <source>
        <dbReference type="EMBL" id="GGE41954.1"/>
    </source>
</evidence>
<dbReference type="SUPFAM" id="SSF54001">
    <property type="entry name" value="Cysteine proteinases"/>
    <property type="match status" value="1"/>
</dbReference>
<proteinExistence type="predicted"/>
<protein>
    <recommendedName>
        <fullName evidence="1">Transglutaminase-like domain-containing protein</fullName>
    </recommendedName>
</protein>
<evidence type="ECO:0000313" key="3">
    <source>
        <dbReference type="Proteomes" id="UP000612855"/>
    </source>
</evidence>
<evidence type="ECO:0000259" key="1">
    <source>
        <dbReference type="Pfam" id="PF01841"/>
    </source>
</evidence>
<dbReference type="Gene3D" id="3.10.620.30">
    <property type="match status" value="1"/>
</dbReference>
<reference evidence="3" key="1">
    <citation type="journal article" date="2019" name="Int. J. Syst. Evol. Microbiol.">
        <title>The Global Catalogue of Microorganisms (GCM) 10K type strain sequencing project: providing services to taxonomists for standard genome sequencing and annotation.</title>
        <authorList>
            <consortium name="The Broad Institute Genomics Platform"/>
            <consortium name="The Broad Institute Genome Sequencing Center for Infectious Disease"/>
            <person name="Wu L."/>
            <person name="Ma J."/>
        </authorList>
    </citation>
    <scope>NUCLEOTIDE SEQUENCE [LARGE SCALE GENOMIC DNA]</scope>
    <source>
        <strain evidence="3">CGMCC 1.12664</strain>
    </source>
</reference>